<accession>A0A973AAD1</accession>
<evidence type="ECO:0000313" key="8">
    <source>
        <dbReference type="Proteomes" id="UP000754644"/>
    </source>
</evidence>
<gene>
    <name evidence="7" type="ORF">HQ497_13605</name>
</gene>
<evidence type="ECO:0000256" key="5">
    <source>
        <dbReference type="ARBA" id="ARBA00023004"/>
    </source>
</evidence>
<comment type="caution">
    <text evidence="7">The sequence shown here is derived from an EMBL/GenBank/DDBJ whole genome shotgun (WGS) entry which is preliminary data.</text>
</comment>
<organism evidence="7 8">
    <name type="scientific">SAR86 cluster bacterium</name>
    <dbReference type="NCBI Taxonomy" id="2030880"/>
    <lineage>
        <taxon>Bacteria</taxon>
        <taxon>Pseudomonadati</taxon>
        <taxon>Pseudomonadota</taxon>
        <taxon>Gammaproteobacteria</taxon>
        <taxon>SAR86 cluster</taxon>
    </lineage>
</organism>
<keyword evidence="5" id="KW-0408">Iron</keyword>
<evidence type="ECO:0000256" key="6">
    <source>
        <dbReference type="SAM" id="MobiDB-lite"/>
    </source>
</evidence>
<evidence type="ECO:0000256" key="2">
    <source>
        <dbReference type="ARBA" id="ARBA00006787"/>
    </source>
</evidence>
<dbReference type="GO" id="GO:0016121">
    <property type="term" value="P:carotene catabolic process"/>
    <property type="evidence" value="ECO:0007669"/>
    <property type="project" value="TreeGrafter"/>
</dbReference>
<keyword evidence="4" id="KW-0560">Oxidoreductase</keyword>
<reference evidence="7" key="1">
    <citation type="submission" date="2020-05" db="EMBL/GenBank/DDBJ databases">
        <title>Sulfur intermediates as new biogeochemical hubs in an aquatic model microbial ecosystem.</title>
        <authorList>
            <person name="Vigneron A."/>
        </authorList>
    </citation>
    <scope>NUCLEOTIDE SEQUENCE</scope>
    <source>
        <strain evidence="7">Bin.250</strain>
    </source>
</reference>
<dbReference type="GO" id="GO:0010436">
    <property type="term" value="F:carotenoid dioxygenase activity"/>
    <property type="evidence" value="ECO:0007669"/>
    <property type="project" value="TreeGrafter"/>
</dbReference>
<evidence type="ECO:0000256" key="1">
    <source>
        <dbReference type="ARBA" id="ARBA00001954"/>
    </source>
</evidence>
<dbReference type="Proteomes" id="UP000754644">
    <property type="component" value="Unassembled WGS sequence"/>
</dbReference>
<dbReference type="EMBL" id="JABMOJ010000511">
    <property type="protein sequence ID" value="NQV66392.1"/>
    <property type="molecule type" value="Genomic_DNA"/>
</dbReference>
<name>A0A973AAD1_9GAMM</name>
<comment type="similarity">
    <text evidence="2">Belongs to the carotenoid oxygenase family.</text>
</comment>
<feature type="non-terminal residue" evidence="7">
    <location>
        <position position="172"/>
    </location>
</feature>
<dbReference type="AlphaFoldDB" id="A0A973AAD1"/>
<dbReference type="PANTHER" id="PTHR10543:SF89">
    <property type="entry name" value="CAROTENOID 9,10(9',10')-CLEAVAGE DIOXYGENASE 1"/>
    <property type="match status" value="1"/>
</dbReference>
<comment type="cofactor">
    <cofactor evidence="1">
        <name>Fe(2+)</name>
        <dbReference type="ChEBI" id="CHEBI:29033"/>
    </cofactor>
</comment>
<protein>
    <submittedName>
        <fullName evidence="7">Carotenoid oxygenase family protein</fullName>
    </submittedName>
</protein>
<dbReference type="GO" id="GO:0046872">
    <property type="term" value="F:metal ion binding"/>
    <property type="evidence" value="ECO:0007669"/>
    <property type="project" value="UniProtKB-KW"/>
</dbReference>
<dbReference type="InterPro" id="IPR004294">
    <property type="entry name" value="Carotenoid_Oase"/>
</dbReference>
<evidence type="ECO:0000256" key="4">
    <source>
        <dbReference type="ARBA" id="ARBA00023002"/>
    </source>
</evidence>
<feature type="compositionally biased region" description="Polar residues" evidence="6">
    <location>
        <begin position="24"/>
        <end position="33"/>
    </location>
</feature>
<feature type="region of interest" description="Disordered" evidence="6">
    <location>
        <begin position="1"/>
        <end position="39"/>
    </location>
</feature>
<dbReference type="Pfam" id="PF03055">
    <property type="entry name" value="RPE65"/>
    <property type="match status" value="1"/>
</dbReference>
<sequence>MSETPNTETRRHARQTKLELPLTFRNTEPYSPSGTPPEGAPDWIWEVDHPYLHGLFAPVDTELAADDLVVEQGAIPADLYGMYVVNGPSQRFKPASKYHFYDGDGMLNAVRFKDGKASYASKWIRTFEFNEEDKAGRSIWPGLTGPFDQNLPHSPIKDNSNTDVIFYGGKLI</sequence>
<evidence type="ECO:0000256" key="3">
    <source>
        <dbReference type="ARBA" id="ARBA00022723"/>
    </source>
</evidence>
<proteinExistence type="inferred from homology"/>
<evidence type="ECO:0000313" key="7">
    <source>
        <dbReference type="EMBL" id="NQV66392.1"/>
    </source>
</evidence>
<dbReference type="PANTHER" id="PTHR10543">
    <property type="entry name" value="BETA-CAROTENE DIOXYGENASE"/>
    <property type="match status" value="1"/>
</dbReference>
<keyword evidence="3" id="KW-0479">Metal-binding</keyword>